<evidence type="ECO:0000313" key="3">
    <source>
        <dbReference type="EMBL" id="KAK5953755.1"/>
    </source>
</evidence>
<evidence type="ECO:0000256" key="2">
    <source>
        <dbReference type="SAM" id="MobiDB-lite"/>
    </source>
</evidence>
<feature type="region of interest" description="Disordered" evidence="2">
    <location>
        <begin position="110"/>
        <end position="264"/>
    </location>
</feature>
<dbReference type="Proteomes" id="UP001316803">
    <property type="component" value="Unassembled WGS sequence"/>
</dbReference>
<evidence type="ECO:0000313" key="4">
    <source>
        <dbReference type="Proteomes" id="UP001316803"/>
    </source>
</evidence>
<feature type="coiled-coil region" evidence="1">
    <location>
        <begin position="268"/>
        <end position="313"/>
    </location>
</feature>
<gene>
    <name evidence="3" type="ORF">OHC33_005024</name>
</gene>
<comment type="caution">
    <text evidence="3">The sequence shown here is derived from an EMBL/GenBank/DDBJ whole genome shotgun (WGS) entry which is preliminary data.</text>
</comment>
<reference evidence="3 4" key="1">
    <citation type="submission" date="2022-12" db="EMBL/GenBank/DDBJ databases">
        <title>Genomic features and morphological characterization of a novel Knufia sp. strain isolated from spacecraft assembly facility.</title>
        <authorList>
            <person name="Teixeira M."/>
            <person name="Chander A.M."/>
            <person name="Stajich J.E."/>
            <person name="Venkateswaran K."/>
        </authorList>
    </citation>
    <scope>NUCLEOTIDE SEQUENCE [LARGE SCALE GENOMIC DNA]</scope>
    <source>
        <strain evidence="3 4">FJI-L2-BK-P2</strain>
    </source>
</reference>
<feature type="compositionally biased region" description="Polar residues" evidence="2">
    <location>
        <begin position="244"/>
        <end position="254"/>
    </location>
</feature>
<dbReference type="EMBL" id="JAKLMC020000010">
    <property type="protein sequence ID" value="KAK5953755.1"/>
    <property type="molecule type" value="Genomic_DNA"/>
</dbReference>
<evidence type="ECO:0000256" key="1">
    <source>
        <dbReference type="SAM" id="Coils"/>
    </source>
</evidence>
<keyword evidence="4" id="KW-1185">Reference proteome</keyword>
<keyword evidence="1" id="KW-0175">Coiled coil</keyword>
<sequence length="341" mass="38156">MGTRAAKAKNPSASIETTDPEEWNIRLGFGRKWSKFKDQIGEAYQSHIASDAHADLPWRDVPIEHRGAARSEVLALWRGTDVDKYAQLTELQSCIMQCLQHYHESQQAVARSGIRSESSTAVATASPDDAEADATEIEPTGAADDSVSRAVDESDDTSEARPPGRNNHRDDARRGSRPRQAVSKASRQRRRATAASIAGSTPHDRSRSASKDTTGAEDEQSDEPKQASLAPGDGQQDLEADIASGQTEQTNQAPSQPPSRRPWYELEIERLRTENSRLVEERAEIHKAFEEEKDKFELKIEDQKRKIEEFDQGMRSMKSAYMELKRVADDVFDPPRKKQRS</sequence>
<protein>
    <submittedName>
        <fullName evidence="3">Uncharacterized protein</fullName>
    </submittedName>
</protein>
<accession>A0AAN8EGS8</accession>
<organism evidence="3 4">
    <name type="scientific">Knufia fluminis</name>
    <dbReference type="NCBI Taxonomy" id="191047"/>
    <lineage>
        <taxon>Eukaryota</taxon>
        <taxon>Fungi</taxon>
        <taxon>Dikarya</taxon>
        <taxon>Ascomycota</taxon>
        <taxon>Pezizomycotina</taxon>
        <taxon>Eurotiomycetes</taxon>
        <taxon>Chaetothyriomycetidae</taxon>
        <taxon>Chaetothyriales</taxon>
        <taxon>Trichomeriaceae</taxon>
        <taxon>Knufia</taxon>
    </lineage>
</organism>
<proteinExistence type="predicted"/>
<name>A0AAN8EGS8_9EURO</name>
<dbReference type="AlphaFoldDB" id="A0AAN8EGS8"/>
<feature type="compositionally biased region" description="Polar residues" evidence="2">
    <location>
        <begin position="110"/>
        <end position="123"/>
    </location>
</feature>